<dbReference type="EMBL" id="CAJVQA010005419">
    <property type="protein sequence ID" value="CAG8620285.1"/>
    <property type="molecule type" value="Genomic_DNA"/>
</dbReference>
<comment type="caution">
    <text evidence="2">The sequence shown here is derived from an EMBL/GenBank/DDBJ whole genome shotgun (WGS) entry which is preliminary data.</text>
</comment>
<keyword evidence="3" id="KW-1185">Reference proteome</keyword>
<dbReference type="Proteomes" id="UP000789759">
    <property type="component" value="Unassembled WGS sequence"/>
</dbReference>
<dbReference type="PANTHER" id="PTHR32046:SF11">
    <property type="entry name" value="IMMUNE-ASSOCIATED NUCLEOTIDE-BINDING PROTEIN 10-LIKE"/>
    <property type="match status" value="1"/>
</dbReference>
<dbReference type="InterPro" id="IPR027417">
    <property type="entry name" value="P-loop_NTPase"/>
</dbReference>
<dbReference type="OrthoDB" id="2440873at2759"/>
<dbReference type="AlphaFoldDB" id="A0A9N9D2N0"/>
<keyword evidence="1" id="KW-0175">Coiled coil</keyword>
<dbReference type="Gene3D" id="3.40.50.300">
    <property type="entry name" value="P-loop containing nucleotide triphosphate hydrolases"/>
    <property type="match status" value="1"/>
</dbReference>
<protein>
    <submittedName>
        <fullName evidence="2">24394_t:CDS:1</fullName>
    </submittedName>
</protein>
<organism evidence="2 3">
    <name type="scientific">Cetraspora pellucida</name>
    <dbReference type="NCBI Taxonomy" id="1433469"/>
    <lineage>
        <taxon>Eukaryota</taxon>
        <taxon>Fungi</taxon>
        <taxon>Fungi incertae sedis</taxon>
        <taxon>Mucoromycota</taxon>
        <taxon>Glomeromycotina</taxon>
        <taxon>Glomeromycetes</taxon>
        <taxon>Diversisporales</taxon>
        <taxon>Gigasporaceae</taxon>
        <taxon>Cetraspora</taxon>
    </lineage>
</organism>
<dbReference type="PANTHER" id="PTHR32046">
    <property type="entry name" value="G DOMAIN-CONTAINING PROTEIN"/>
    <property type="match status" value="1"/>
</dbReference>
<proteinExistence type="predicted"/>
<evidence type="ECO:0000256" key="1">
    <source>
        <dbReference type="SAM" id="Coils"/>
    </source>
</evidence>
<dbReference type="SUPFAM" id="SSF52540">
    <property type="entry name" value="P-loop containing nucleoside triphosphate hydrolases"/>
    <property type="match status" value="1"/>
</dbReference>
<sequence length="412" mass="47780">MEEINILLLGESGIGKSTFINAFANYLKFPSLDEAKSGDLEILIPFRVKVGINDNITVGEKDQNESLIEGDSSTLGCRVYRFCIGDKVIRLIDTPGIGDTRGVKQDKINLENILAYINQFQYINGICMLFKSNQTRLKDEFKYCVKALVSQLHKSVKDNIIFCFTHTKGSNFKPGNTLELLKKLIKNDLKVELKTNDNTIYCFDNKSLSFIVQHKKDMTFDKFTEISVVFSWEKSVNESQRLLKYLMSLTPCNMRDSGSLYNARVMVSNLAILIVLIAQNIIEEFEKVKHIKKIFTEFLICNTLAAFDDVYLKCLQSIKDDKVTRQNNLEKHARTQNNIFSKYKNNCEKFDNESEKIQQDIDFLEKEINEHEEQVKNIKEYIQTSQEIFPDKIFILKDDYTTYQLTDRRLKQ</sequence>
<feature type="coiled-coil region" evidence="1">
    <location>
        <begin position="340"/>
        <end position="388"/>
    </location>
</feature>
<gene>
    <name evidence="2" type="ORF">CPELLU_LOCUS7885</name>
</gene>
<accession>A0A9N9D2N0</accession>
<evidence type="ECO:0000313" key="2">
    <source>
        <dbReference type="EMBL" id="CAG8620285.1"/>
    </source>
</evidence>
<reference evidence="2" key="1">
    <citation type="submission" date="2021-06" db="EMBL/GenBank/DDBJ databases">
        <authorList>
            <person name="Kallberg Y."/>
            <person name="Tangrot J."/>
            <person name="Rosling A."/>
        </authorList>
    </citation>
    <scope>NUCLEOTIDE SEQUENCE</scope>
    <source>
        <strain evidence="2">FL966</strain>
    </source>
</reference>
<name>A0A9N9D2N0_9GLOM</name>
<evidence type="ECO:0000313" key="3">
    <source>
        <dbReference type="Proteomes" id="UP000789759"/>
    </source>
</evidence>